<dbReference type="GO" id="GO:0005737">
    <property type="term" value="C:cytoplasm"/>
    <property type="evidence" value="ECO:0007669"/>
    <property type="project" value="TreeGrafter"/>
</dbReference>
<dbReference type="GO" id="GO:0007165">
    <property type="term" value="P:signal transduction"/>
    <property type="evidence" value="ECO:0007669"/>
    <property type="project" value="InterPro"/>
</dbReference>
<sequence length="514" mass="59484">MEFLTQNRNTEVKVAIDRVHYMAPPSVTHNGFLFKTASMARPITEKKGKEEFSRRWCVLNDGNFSYYESDKNATPNGGLKMKEIVCLAVNAPETHGYDHTFELYSDAERLYLFGTDNPETMGEWVKSIAKSFIPAAAEDLLLKDFERIGRLRYKDRLNREMSRLGWFCLVGSSLHIRLEEHTAEETIDLQKLLELSIQPENEVLVLVERGRTLYIEGERKLDFQGWAAAIQRNAGSSGDTLSQQQLTEADIPVIVERCIHFTTQYGLTSEGIYRKSGVNSKIAALLEEFRRDARCVWLKEGEHQVDDVSNVLKRFFRGIEEGLFGLEAHIIYELVVNRYGFFDSRCRYLGKQGGRYKADIIFRTERRQRTKGRINRPEREWPVKCLKVYHGIKKKLRPPTCWGLTVIYESEKQEKQERQQWYLCCDTQNEMREWFATFMSIQNGGRVWPAEWLKSRAASRSAPLDARFGNVSLIPLRGSENEMRNSVAAFTADPLRHVCIGCTMPSANYILYRF</sequence>
<dbReference type="InterPro" id="IPR008936">
    <property type="entry name" value="Rho_GTPase_activation_prot"/>
</dbReference>
<evidence type="ECO:0000259" key="2">
    <source>
        <dbReference type="PROSITE" id="PS50003"/>
    </source>
</evidence>
<dbReference type="GO" id="GO:0008360">
    <property type="term" value="P:regulation of cell shape"/>
    <property type="evidence" value="ECO:0007669"/>
    <property type="project" value="TreeGrafter"/>
</dbReference>
<dbReference type="Pfam" id="PF00620">
    <property type="entry name" value="RhoGAP"/>
    <property type="match status" value="1"/>
</dbReference>
<dbReference type="Ensembl" id="ENSSGRT00000035872.1">
    <property type="protein sequence ID" value="ENSSGRP00000033418.1"/>
    <property type="gene ID" value="ENSSGRG00000018613.1"/>
</dbReference>
<dbReference type="PROSITE" id="PS50238">
    <property type="entry name" value="RHOGAP"/>
    <property type="match status" value="1"/>
</dbReference>
<dbReference type="PANTHER" id="PTHR45899:SF3">
    <property type="entry name" value="ARF-GAP WITH RHO-GAP DOMAIN, ANK REPEAT AND PH DOMAIN-CONTAINING PROTEIN 1"/>
    <property type="match status" value="1"/>
</dbReference>
<protein>
    <submittedName>
        <fullName evidence="4">Arf-GAP with Rho-GAP domain, ANK repeat and PH domain-containing protein 1-like</fullName>
    </submittedName>
</protein>
<dbReference type="CDD" id="cd13256">
    <property type="entry name" value="PH3_ARAP"/>
    <property type="match status" value="1"/>
</dbReference>
<dbReference type="InterPro" id="IPR001849">
    <property type="entry name" value="PH_domain"/>
</dbReference>
<keyword evidence="5" id="KW-1185">Reference proteome</keyword>
<name>A0A672M9R4_SINGR</name>
<evidence type="ECO:0000313" key="4">
    <source>
        <dbReference type="Ensembl" id="ENSSGRP00000033418.1"/>
    </source>
</evidence>
<gene>
    <name evidence="4" type="primary">LOC107557643</name>
</gene>
<evidence type="ECO:0000313" key="5">
    <source>
        <dbReference type="Proteomes" id="UP000472262"/>
    </source>
</evidence>
<accession>A0A672M9R4</accession>
<dbReference type="InterPro" id="IPR000198">
    <property type="entry name" value="RhoGAP_dom"/>
</dbReference>
<dbReference type="Gene3D" id="1.10.555.10">
    <property type="entry name" value="Rho GTPase activation protein"/>
    <property type="match status" value="1"/>
</dbReference>
<dbReference type="SMART" id="SM00324">
    <property type="entry name" value="RhoGAP"/>
    <property type="match status" value="1"/>
</dbReference>
<dbReference type="GO" id="GO:0005096">
    <property type="term" value="F:GTPase activator activity"/>
    <property type="evidence" value="ECO:0007669"/>
    <property type="project" value="UniProtKB-KW"/>
</dbReference>
<proteinExistence type="predicted"/>
<evidence type="ECO:0000259" key="3">
    <source>
        <dbReference type="PROSITE" id="PS50238"/>
    </source>
</evidence>
<feature type="domain" description="Rho-GAP" evidence="3">
    <location>
        <begin position="244"/>
        <end position="514"/>
    </location>
</feature>
<dbReference type="SUPFAM" id="SSF48350">
    <property type="entry name" value="GTPase activation domain, GAP"/>
    <property type="match status" value="1"/>
</dbReference>
<dbReference type="AlphaFoldDB" id="A0A672M9R4"/>
<reference evidence="4" key="2">
    <citation type="submission" date="2025-09" db="UniProtKB">
        <authorList>
            <consortium name="Ensembl"/>
        </authorList>
    </citation>
    <scope>IDENTIFICATION</scope>
</reference>
<dbReference type="GO" id="GO:0005547">
    <property type="term" value="F:phosphatidylinositol-3,4,5-trisphosphate binding"/>
    <property type="evidence" value="ECO:0007669"/>
    <property type="project" value="TreeGrafter"/>
</dbReference>
<feature type="domain" description="PH" evidence="2">
    <location>
        <begin position="26"/>
        <end position="133"/>
    </location>
</feature>
<dbReference type="InterPro" id="IPR052227">
    <property type="entry name" value="Arf-Rho-GAP_ANK-PH_domain"/>
</dbReference>
<keyword evidence="1" id="KW-0343">GTPase activation</keyword>
<evidence type="ECO:0000256" key="1">
    <source>
        <dbReference type="ARBA" id="ARBA00022468"/>
    </source>
</evidence>
<dbReference type="InParanoid" id="A0A672M9R4"/>
<dbReference type="PANTHER" id="PTHR45899">
    <property type="entry name" value="RHO GTPASE ACTIVATING PROTEIN AT 15B, ISOFORM C"/>
    <property type="match status" value="1"/>
</dbReference>
<organism evidence="4 5">
    <name type="scientific">Sinocyclocheilus grahami</name>
    <name type="common">Dianchi golden-line fish</name>
    <name type="synonym">Barbus grahami</name>
    <dbReference type="NCBI Taxonomy" id="75366"/>
    <lineage>
        <taxon>Eukaryota</taxon>
        <taxon>Metazoa</taxon>
        <taxon>Chordata</taxon>
        <taxon>Craniata</taxon>
        <taxon>Vertebrata</taxon>
        <taxon>Euteleostomi</taxon>
        <taxon>Actinopterygii</taxon>
        <taxon>Neopterygii</taxon>
        <taxon>Teleostei</taxon>
        <taxon>Ostariophysi</taxon>
        <taxon>Cypriniformes</taxon>
        <taxon>Cyprinidae</taxon>
        <taxon>Cyprininae</taxon>
        <taxon>Sinocyclocheilus</taxon>
    </lineage>
</organism>
<dbReference type="InterPro" id="IPR011993">
    <property type="entry name" value="PH-like_dom_sf"/>
</dbReference>
<dbReference type="SMART" id="SM00233">
    <property type="entry name" value="PH"/>
    <property type="match status" value="3"/>
</dbReference>
<dbReference type="Pfam" id="PF00169">
    <property type="entry name" value="PH"/>
    <property type="match status" value="1"/>
</dbReference>
<dbReference type="Proteomes" id="UP000472262">
    <property type="component" value="Unassembled WGS sequence"/>
</dbReference>
<dbReference type="SUPFAM" id="SSF50729">
    <property type="entry name" value="PH domain-like"/>
    <property type="match status" value="3"/>
</dbReference>
<dbReference type="Gene3D" id="2.30.29.30">
    <property type="entry name" value="Pleckstrin-homology domain (PH domain)/Phosphotyrosine-binding domain (PTB)"/>
    <property type="match status" value="2"/>
</dbReference>
<reference evidence="4" key="1">
    <citation type="submission" date="2025-08" db="UniProtKB">
        <authorList>
            <consortium name="Ensembl"/>
        </authorList>
    </citation>
    <scope>IDENTIFICATION</scope>
</reference>
<dbReference type="PROSITE" id="PS50003">
    <property type="entry name" value="PH_DOMAIN"/>
    <property type="match status" value="1"/>
</dbReference>